<dbReference type="EMBL" id="CP120682">
    <property type="protein sequence ID" value="WKN36771.1"/>
    <property type="molecule type" value="Genomic_DNA"/>
</dbReference>
<protein>
    <submittedName>
        <fullName evidence="3">NFACT family protein</fullName>
    </submittedName>
</protein>
<sequence length="522" mass="60746">MHHNYYFLRQLTTQLRHQLLGWKVGSCFSQNKDELIIGLYEPSGKGEFYIKAHLASYFCCLQFPEAFHRAKRNSVDLFSTLLDQPLEEIRQFKNERSFWLRFGSQGLLFKMHGNRANILLTDQSKVVDIFRNSLGNDFTLDINLLDRNLSVSRSDFEQAQGNPKKLYPTLGKLPLASLQQQNYDQKPLPEQWDLLQTLIQTLEAPEAYYLIEWEGALYLSLFPLGEEIDKKQSPVTALNEFFLRKIKQLRSESLKGQLLNTLEKQKKQSQQYIQKNQRTLDQLETGLQHQQIADILMANLHQIPENSTEVSLFDFYHNEMVPIKLNRQLSPQKNAERYYRKAKNQKIEVDQLRKNIEQKEAQLSKLQTHLEAVRELSLPKELQQYAEENQLLATSTKQAETFPFRSFDLDGYAVWVGKSAKNNDELTRHYAHKEDLWLHAKDVSGSHVVIKQRAGQPTPPYIIEQAAQIAAYYSKRKTDSLCPVSVTPRKYVRKSKHMPPGAVVVEREDIVMVEPKLPEQKR</sequence>
<dbReference type="GO" id="GO:0072344">
    <property type="term" value="P:rescue of stalled ribosome"/>
    <property type="evidence" value="ECO:0007669"/>
    <property type="project" value="TreeGrafter"/>
</dbReference>
<dbReference type="GO" id="GO:0000049">
    <property type="term" value="F:tRNA binding"/>
    <property type="evidence" value="ECO:0007669"/>
    <property type="project" value="TreeGrafter"/>
</dbReference>
<evidence type="ECO:0000256" key="1">
    <source>
        <dbReference type="SAM" id="Coils"/>
    </source>
</evidence>
<evidence type="ECO:0000313" key="3">
    <source>
        <dbReference type="EMBL" id="WKN36771.1"/>
    </source>
</evidence>
<dbReference type="Gene3D" id="2.30.310.10">
    <property type="entry name" value="ibrinogen binding protein from staphylococcus aureus domain"/>
    <property type="match status" value="1"/>
</dbReference>
<dbReference type="GO" id="GO:0043023">
    <property type="term" value="F:ribosomal large subunit binding"/>
    <property type="evidence" value="ECO:0007669"/>
    <property type="project" value="TreeGrafter"/>
</dbReference>
<accession>A0AA49GMZ5</accession>
<reference evidence="3" key="1">
    <citation type="journal article" date="2023" name="Comput. Struct. Biotechnol. J.">
        <title>Discovery of a novel marine Bacteroidetes with a rich repertoire of carbohydrate-active enzymes.</title>
        <authorList>
            <person name="Chen B."/>
            <person name="Liu G."/>
            <person name="Chen Q."/>
            <person name="Wang H."/>
            <person name="Liu L."/>
            <person name="Tang K."/>
        </authorList>
    </citation>
    <scope>NUCLEOTIDE SEQUENCE</scope>
    <source>
        <strain evidence="3">TK19036</strain>
    </source>
</reference>
<dbReference type="PANTHER" id="PTHR15239">
    <property type="entry name" value="NUCLEAR EXPORT MEDIATOR FACTOR NEMF"/>
    <property type="match status" value="1"/>
</dbReference>
<gene>
    <name evidence="3" type="ORF">K4G66_30870</name>
</gene>
<dbReference type="Pfam" id="PF05833">
    <property type="entry name" value="NFACT_N"/>
    <property type="match status" value="1"/>
</dbReference>
<dbReference type="InterPro" id="IPR008532">
    <property type="entry name" value="NFACT_RNA-bd"/>
</dbReference>
<dbReference type="Pfam" id="PF05670">
    <property type="entry name" value="NFACT-R_1"/>
    <property type="match status" value="1"/>
</dbReference>
<feature type="coiled-coil region" evidence="1">
    <location>
        <begin position="335"/>
        <end position="376"/>
    </location>
</feature>
<feature type="domain" description="NFACT RNA-binding" evidence="2">
    <location>
        <begin position="408"/>
        <end position="505"/>
    </location>
</feature>
<keyword evidence="1" id="KW-0175">Coiled coil</keyword>
<dbReference type="GO" id="GO:1990112">
    <property type="term" value="C:RQC complex"/>
    <property type="evidence" value="ECO:0007669"/>
    <property type="project" value="TreeGrafter"/>
</dbReference>
<dbReference type="InterPro" id="IPR051608">
    <property type="entry name" value="RQC_Subunit_NEMF"/>
</dbReference>
<proteinExistence type="predicted"/>
<dbReference type="AlphaFoldDB" id="A0AA49GMZ5"/>
<name>A0AA49GMZ5_9BACT</name>
<dbReference type="PANTHER" id="PTHR15239:SF6">
    <property type="entry name" value="RIBOSOME QUALITY CONTROL COMPLEX SUBUNIT NEMF"/>
    <property type="match status" value="1"/>
</dbReference>
<evidence type="ECO:0000259" key="2">
    <source>
        <dbReference type="Pfam" id="PF05670"/>
    </source>
</evidence>
<reference evidence="3" key="2">
    <citation type="journal article" date="2024" name="Antonie Van Leeuwenhoek">
        <title>Roseihalotalea indica gen. nov., sp. nov., a halophilic Bacteroidetes from mesopelagic Southwest Indian Ocean with higher carbohydrate metabolic potential.</title>
        <authorList>
            <person name="Chen B."/>
            <person name="Zhang M."/>
            <person name="Lin D."/>
            <person name="Ye J."/>
            <person name="Tang K."/>
        </authorList>
    </citation>
    <scope>NUCLEOTIDE SEQUENCE</scope>
    <source>
        <strain evidence="3">TK19036</strain>
    </source>
</reference>
<organism evidence="3">
    <name type="scientific">Roseihalotalea indica</name>
    <dbReference type="NCBI Taxonomy" id="2867963"/>
    <lineage>
        <taxon>Bacteria</taxon>
        <taxon>Pseudomonadati</taxon>
        <taxon>Bacteroidota</taxon>
        <taxon>Cytophagia</taxon>
        <taxon>Cytophagales</taxon>
        <taxon>Catalimonadaceae</taxon>
        <taxon>Roseihalotalea</taxon>
    </lineage>
</organism>